<dbReference type="Gene3D" id="1.10.10.60">
    <property type="entry name" value="Homeodomain-like"/>
    <property type="match status" value="2"/>
</dbReference>
<evidence type="ECO:0000256" key="3">
    <source>
        <dbReference type="ARBA" id="ARBA00022490"/>
    </source>
</evidence>
<dbReference type="FunFam" id="1.10.10.60:FF:000180">
    <property type="entry name" value="DnaJ (Hsp40) homolog, subfamily C, member 2"/>
    <property type="match status" value="1"/>
</dbReference>
<dbReference type="InterPro" id="IPR044634">
    <property type="entry name" value="Zuotin/DnaJC2"/>
</dbReference>
<dbReference type="Pfam" id="PF00226">
    <property type="entry name" value="DnaJ"/>
    <property type="match status" value="1"/>
</dbReference>
<dbReference type="InterPro" id="IPR001623">
    <property type="entry name" value="DnaJ_domain"/>
</dbReference>
<dbReference type="GO" id="GO:0030544">
    <property type="term" value="F:Hsp70 protein binding"/>
    <property type="evidence" value="ECO:0007669"/>
    <property type="project" value="InterPro"/>
</dbReference>
<evidence type="ECO:0000256" key="6">
    <source>
        <dbReference type="ARBA" id="ARBA00023242"/>
    </source>
</evidence>
<dbReference type="PROSITE" id="PS00636">
    <property type="entry name" value="DNAJ_1"/>
    <property type="match status" value="1"/>
</dbReference>
<feature type="domain" description="Myb-like" evidence="10">
    <location>
        <begin position="573"/>
        <end position="620"/>
    </location>
</feature>
<dbReference type="GeneID" id="105365705"/>
<keyword evidence="4" id="KW-0677">Repeat</keyword>
<gene>
    <name evidence="12" type="primary">LOC105365705</name>
</gene>
<dbReference type="CDD" id="cd06257">
    <property type="entry name" value="DnaJ"/>
    <property type="match status" value="1"/>
</dbReference>
<dbReference type="Pfam" id="PF16717">
    <property type="entry name" value="RAC_head"/>
    <property type="match status" value="1"/>
</dbReference>
<evidence type="ECO:0000256" key="5">
    <source>
        <dbReference type="ARBA" id="ARBA00023186"/>
    </source>
</evidence>
<keyword evidence="7" id="KW-0175">Coiled coil</keyword>
<dbReference type="InterPro" id="IPR036869">
    <property type="entry name" value="J_dom_sf"/>
</dbReference>
<evidence type="ECO:0000256" key="2">
    <source>
        <dbReference type="ARBA" id="ARBA00004496"/>
    </source>
</evidence>
<feature type="compositionally biased region" description="Basic and acidic residues" evidence="8">
    <location>
        <begin position="551"/>
        <end position="567"/>
    </location>
</feature>
<protein>
    <submittedName>
        <fullName evidence="12">DnaJ homolog subfamily C member 2</fullName>
    </submittedName>
</protein>
<evidence type="ECO:0000256" key="1">
    <source>
        <dbReference type="ARBA" id="ARBA00004123"/>
    </source>
</evidence>
<dbReference type="InterPro" id="IPR032003">
    <property type="entry name" value="RAC_head"/>
</dbReference>
<keyword evidence="3" id="KW-0963">Cytoplasm</keyword>
<dbReference type="SMART" id="SM00271">
    <property type="entry name" value="DnaJ"/>
    <property type="match status" value="1"/>
</dbReference>
<dbReference type="RefSeq" id="XP_011502239.1">
    <property type="nucleotide sequence ID" value="XM_011503937.1"/>
</dbReference>
<dbReference type="Gene3D" id="1.10.8.840">
    <property type="entry name" value="Ribosome-associated complex head domain"/>
    <property type="match status" value="1"/>
</dbReference>
<dbReference type="InterPro" id="IPR054076">
    <property type="entry name" value="ZUO1-like_ZHD"/>
</dbReference>
<dbReference type="InterPro" id="IPR018253">
    <property type="entry name" value="DnaJ_domain_CS"/>
</dbReference>
<dbReference type="SUPFAM" id="SSF46565">
    <property type="entry name" value="Chaperone J-domain"/>
    <property type="match status" value="1"/>
</dbReference>
<evidence type="ECO:0000313" key="11">
    <source>
        <dbReference type="Proteomes" id="UP000695007"/>
    </source>
</evidence>
<dbReference type="Pfam" id="PF23082">
    <property type="entry name" value="Myb_DNA-binding_2"/>
    <property type="match status" value="1"/>
</dbReference>
<keyword evidence="6" id="KW-0539">Nucleus</keyword>
<dbReference type="Pfam" id="PF21884">
    <property type="entry name" value="ZUO1-like_ZHD"/>
    <property type="match status" value="1"/>
</dbReference>
<dbReference type="SMART" id="SM00717">
    <property type="entry name" value="SANT"/>
    <property type="match status" value="2"/>
</dbReference>
<dbReference type="GO" id="GO:0043022">
    <property type="term" value="F:ribosome binding"/>
    <property type="evidence" value="ECO:0007669"/>
    <property type="project" value="InterPro"/>
</dbReference>
<comment type="subcellular location">
    <subcellularLocation>
        <location evidence="2">Cytoplasm</location>
    </subcellularLocation>
    <subcellularLocation>
        <location evidence="1">Nucleus</location>
    </subcellularLocation>
</comment>
<dbReference type="KEGG" id="csol:105365705"/>
<evidence type="ECO:0000259" key="10">
    <source>
        <dbReference type="PROSITE" id="PS50090"/>
    </source>
</evidence>
<evidence type="ECO:0000313" key="12">
    <source>
        <dbReference type="RefSeq" id="XP_011502239.1"/>
    </source>
</evidence>
<reference evidence="12" key="1">
    <citation type="submission" date="2025-08" db="UniProtKB">
        <authorList>
            <consortium name="RefSeq"/>
        </authorList>
    </citation>
    <scope>IDENTIFICATION</scope>
</reference>
<feature type="coiled-coil region" evidence="7">
    <location>
        <begin position="290"/>
        <end position="359"/>
    </location>
</feature>
<dbReference type="Proteomes" id="UP000695007">
    <property type="component" value="Unplaced"/>
</dbReference>
<dbReference type="InterPro" id="IPR009057">
    <property type="entry name" value="Homeodomain-like_sf"/>
</dbReference>
<dbReference type="GO" id="GO:0051083">
    <property type="term" value="P:'de novo' cotranslational protein folding"/>
    <property type="evidence" value="ECO:0007669"/>
    <property type="project" value="InterPro"/>
</dbReference>
<evidence type="ECO:0000256" key="4">
    <source>
        <dbReference type="ARBA" id="ARBA00022737"/>
    </source>
</evidence>
<dbReference type="SUPFAM" id="SSF46689">
    <property type="entry name" value="Homeodomain-like"/>
    <property type="match status" value="2"/>
</dbReference>
<dbReference type="InterPro" id="IPR042569">
    <property type="entry name" value="RAC_head_sf"/>
</dbReference>
<dbReference type="PANTHER" id="PTHR43999:SF1">
    <property type="entry name" value="DNAJ HOMOLOG SUBFAMILY C MEMBER 2"/>
    <property type="match status" value="1"/>
</dbReference>
<name>A0AAJ6YQA2_9HYME</name>
<evidence type="ECO:0000259" key="9">
    <source>
        <dbReference type="PROSITE" id="PS50076"/>
    </source>
</evidence>
<dbReference type="PANTHER" id="PTHR43999">
    <property type="entry name" value="DNAJ HOMOLOG SUBFAMILY C MEMBER 2"/>
    <property type="match status" value="1"/>
</dbReference>
<proteinExistence type="predicted"/>
<organism evidence="11 12">
    <name type="scientific">Ceratosolen solmsi marchali</name>
    <dbReference type="NCBI Taxonomy" id="326594"/>
    <lineage>
        <taxon>Eukaryota</taxon>
        <taxon>Metazoa</taxon>
        <taxon>Ecdysozoa</taxon>
        <taxon>Arthropoda</taxon>
        <taxon>Hexapoda</taxon>
        <taxon>Insecta</taxon>
        <taxon>Pterygota</taxon>
        <taxon>Neoptera</taxon>
        <taxon>Endopterygota</taxon>
        <taxon>Hymenoptera</taxon>
        <taxon>Apocrita</taxon>
        <taxon>Proctotrupomorpha</taxon>
        <taxon>Chalcidoidea</taxon>
        <taxon>Agaonidae</taxon>
        <taxon>Agaoninae</taxon>
        <taxon>Ceratosolen</taxon>
    </lineage>
</organism>
<evidence type="ECO:0000256" key="8">
    <source>
        <dbReference type="SAM" id="MobiDB-lite"/>
    </source>
</evidence>
<dbReference type="GO" id="GO:0005829">
    <property type="term" value="C:cytosol"/>
    <property type="evidence" value="ECO:0007669"/>
    <property type="project" value="TreeGrafter"/>
</dbReference>
<dbReference type="Gene3D" id="1.10.287.110">
    <property type="entry name" value="DnaJ domain"/>
    <property type="match status" value="1"/>
</dbReference>
<feature type="region of interest" description="Disordered" evidence="8">
    <location>
        <begin position="540"/>
        <end position="575"/>
    </location>
</feature>
<keyword evidence="5" id="KW-0143">Chaperone</keyword>
<dbReference type="PROSITE" id="PS50090">
    <property type="entry name" value="MYB_LIKE"/>
    <property type="match status" value="1"/>
</dbReference>
<dbReference type="AlphaFoldDB" id="A0AAJ6YQA2"/>
<sequence length="633" mass="74738">MAKTARSEQCAVRSTNSKEKMEKAASNSLIVYVSHKAWLKSVIEGNHGRVDITVNYRNKDEEEDFSTYEFEDDILYLRSLDPKHWKEQDHYAVLGIKNLRHRANEDVIKRAYKHKILRHHPDKRKAMGEEIRSDDDYFTCITKAWETLGNPVKRRSYDSIDPYFSDNLPDEKEVKENFYEILGKAFKENSRWSIKSHVPQLGGPNTPREQVEKFYMFWYDFESWREYSYQDEEDKESGQDREMRKWIEKKNKPVRLKKKKEEMVRIRNLVDMAYSLDPRIRMFQQQDKDRKQAAKRAKQEAAKARQLEEERLIREAAEKERLEKEKREAEERAKAEVLKQEREAQKKALRRERKNFRDLCKEQNYFAESSEESIRHMENIEKMCELFKLAQLEESIKNLRSEGKTAFMRIMGEVDRRIETERRAAFLHSDMKSSENKQVKGHLMPWSEGDLQLLIKAVNLFPAGTNQRWEVVANFINQHSNSSSSMKRDAKEVLAKAKDLQSTDYSKSSLKEQANKKAYDNFIAEKKHKDVDERMPAFTERLENPLSNGKPHTDKLKDIDARDKKEAPPPSAPWTPVEQKLLEQALKTYPVSVPDRWVQISACVPSRTKKECMKRYKELVELVKAKKAAQVLK</sequence>
<dbReference type="Pfam" id="PF00249">
    <property type="entry name" value="Myb_DNA-binding"/>
    <property type="match status" value="1"/>
</dbReference>
<accession>A0AAJ6YQA2</accession>
<dbReference type="InterPro" id="IPR001005">
    <property type="entry name" value="SANT/Myb"/>
</dbReference>
<dbReference type="PROSITE" id="PS50076">
    <property type="entry name" value="DNAJ_2"/>
    <property type="match status" value="1"/>
</dbReference>
<feature type="domain" description="J" evidence="9">
    <location>
        <begin position="89"/>
        <end position="161"/>
    </location>
</feature>
<keyword evidence="11" id="KW-1185">Reference proteome</keyword>
<evidence type="ECO:0000256" key="7">
    <source>
        <dbReference type="SAM" id="Coils"/>
    </source>
</evidence>
<dbReference type="GO" id="GO:0005634">
    <property type="term" value="C:nucleus"/>
    <property type="evidence" value="ECO:0007669"/>
    <property type="project" value="UniProtKB-SubCell"/>
</dbReference>
<dbReference type="CDD" id="cd00167">
    <property type="entry name" value="SANT"/>
    <property type="match status" value="1"/>
</dbReference>
<dbReference type="GO" id="GO:0006450">
    <property type="term" value="P:regulation of translational fidelity"/>
    <property type="evidence" value="ECO:0007669"/>
    <property type="project" value="InterPro"/>
</dbReference>